<evidence type="ECO:0000256" key="2">
    <source>
        <dbReference type="ARBA" id="ARBA00022737"/>
    </source>
</evidence>
<dbReference type="SMART" id="SM00382">
    <property type="entry name" value="AAA"/>
    <property type="match status" value="2"/>
</dbReference>
<comment type="caution">
    <text evidence="6">The sequence shown here is derived from an EMBL/GenBank/DDBJ whole genome shotgun (WGS) entry which is preliminary data.</text>
</comment>
<feature type="domain" description="ABC transporter" evidence="5">
    <location>
        <begin position="247"/>
        <end position="490"/>
    </location>
</feature>
<name>A0ABV4CAY8_9PSEU</name>
<dbReference type="InterPro" id="IPR003593">
    <property type="entry name" value="AAA+_ATPase"/>
</dbReference>
<dbReference type="EMBL" id="JBGEHV010000002">
    <property type="protein sequence ID" value="MEY8038233.1"/>
    <property type="molecule type" value="Genomic_DNA"/>
</dbReference>
<dbReference type="InterPro" id="IPR027417">
    <property type="entry name" value="P-loop_NTPase"/>
</dbReference>
<reference evidence="6 7" key="1">
    <citation type="submission" date="2024-08" db="EMBL/GenBank/DDBJ databases">
        <title>Genome mining of Saccharopolyspora cebuensis PGLac3 from Nigerian medicinal plant.</title>
        <authorList>
            <person name="Ezeobiora C.E."/>
            <person name="Igbokwe N.H."/>
            <person name="Amin D.H."/>
            <person name="Mendie U.E."/>
        </authorList>
    </citation>
    <scope>NUCLEOTIDE SEQUENCE [LARGE SCALE GENOMIC DNA]</scope>
    <source>
        <strain evidence="6 7">PGLac3</strain>
    </source>
</reference>
<gene>
    <name evidence="6" type="ORF">AB8O55_02380</name>
</gene>
<accession>A0ABV4CAY8</accession>
<dbReference type="SUPFAM" id="SSF52540">
    <property type="entry name" value="P-loop containing nucleoside triphosphate hydrolases"/>
    <property type="match status" value="2"/>
</dbReference>
<dbReference type="CDD" id="cd03216">
    <property type="entry name" value="ABC_Carb_Monos_I"/>
    <property type="match status" value="1"/>
</dbReference>
<dbReference type="InterPro" id="IPR050107">
    <property type="entry name" value="ABC_carbohydrate_import_ATPase"/>
</dbReference>
<evidence type="ECO:0000259" key="5">
    <source>
        <dbReference type="PROSITE" id="PS50893"/>
    </source>
</evidence>
<dbReference type="Proteomes" id="UP001564626">
    <property type="component" value="Unassembled WGS sequence"/>
</dbReference>
<evidence type="ECO:0000313" key="7">
    <source>
        <dbReference type="Proteomes" id="UP001564626"/>
    </source>
</evidence>
<keyword evidence="7" id="KW-1185">Reference proteome</keyword>
<protein>
    <submittedName>
        <fullName evidence="6">Sugar ABC transporter ATP-binding protein</fullName>
    </submittedName>
</protein>
<dbReference type="Pfam" id="PF00005">
    <property type="entry name" value="ABC_tran"/>
    <property type="match status" value="2"/>
</dbReference>
<dbReference type="PROSITE" id="PS00211">
    <property type="entry name" value="ABC_TRANSPORTER_1"/>
    <property type="match status" value="1"/>
</dbReference>
<keyword evidence="2" id="KW-0677">Repeat</keyword>
<evidence type="ECO:0000256" key="3">
    <source>
        <dbReference type="ARBA" id="ARBA00022741"/>
    </source>
</evidence>
<keyword evidence="4 6" id="KW-0067">ATP-binding</keyword>
<dbReference type="GO" id="GO:0005524">
    <property type="term" value="F:ATP binding"/>
    <property type="evidence" value="ECO:0007669"/>
    <property type="project" value="UniProtKB-KW"/>
</dbReference>
<evidence type="ECO:0000256" key="4">
    <source>
        <dbReference type="ARBA" id="ARBA00022840"/>
    </source>
</evidence>
<evidence type="ECO:0000313" key="6">
    <source>
        <dbReference type="EMBL" id="MEY8038233.1"/>
    </source>
</evidence>
<keyword evidence="1" id="KW-0813">Transport</keyword>
<dbReference type="PANTHER" id="PTHR43790">
    <property type="entry name" value="CARBOHYDRATE TRANSPORT ATP-BINDING PROTEIN MG119-RELATED"/>
    <property type="match status" value="1"/>
</dbReference>
<evidence type="ECO:0000256" key="1">
    <source>
        <dbReference type="ARBA" id="ARBA00022448"/>
    </source>
</evidence>
<dbReference type="PANTHER" id="PTHR43790:SF9">
    <property type="entry name" value="GALACTOFURANOSE TRANSPORTER ATP-BINDING PROTEIN YTFR"/>
    <property type="match status" value="1"/>
</dbReference>
<dbReference type="PROSITE" id="PS50893">
    <property type="entry name" value="ABC_TRANSPORTER_2"/>
    <property type="match status" value="2"/>
</dbReference>
<dbReference type="RefSeq" id="WP_369774537.1">
    <property type="nucleotide sequence ID" value="NZ_JBGEHV010000002.1"/>
</dbReference>
<dbReference type="Gene3D" id="3.40.50.300">
    <property type="entry name" value="P-loop containing nucleotide triphosphate hydrolases"/>
    <property type="match status" value="2"/>
</dbReference>
<feature type="domain" description="ABC transporter" evidence="5">
    <location>
        <begin position="1"/>
        <end position="235"/>
    </location>
</feature>
<sequence>MTGIVKDFPGVRALDGVDLQVRAGEVHCLLGQNGAGKSTLIKVLSGAHQPDAGVVRWEGAEVVLSSPVAALRRGIAAMYQELDLVPGLSAAENIFLGHEHAVAGFTRRGQARHEAAELLARLGHPGIDPDTEVGALPAAVRQLVSMARALAHRARLIVMDEPTAALSAGEVEDLFRVIGELTAEGAAVVYISHRMEEIRRIADRVTVLKDGRTAASGLPVAGTSTGELIALMTGGTPPTVEAGGSSATTTPVLEVTGLARRGEFTDISLTAHAGEVLGIAGLVGCGRSELLETVFGARTPDEGEVRVDGKRVRPGSIAAAVRAGIGLTPEERKSQALVPQLPLAANVTLATLRRYSKAGFIRRGSELADTGTIVDRLQLRPADPTRAVSAFSGGNQQKAVIGRWVLRDCRVLLLDEPTRGVDVGARAELYALMRSLAEQGIAIVFVSSDIPEVLALADRVLVLRDGTAVHTAGAGELTEGDVLDLVMEARTA</sequence>
<proteinExistence type="predicted"/>
<dbReference type="InterPro" id="IPR003439">
    <property type="entry name" value="ABC_transporter-like_ATP-bd"/>
</dbReference>
<dbReference type="InterPro" id="IPR017871">
    <property type="entry name" value="ABC_transporter-like_CS"/>
</dbReference>
<keyword evidence="3" id="KW-0547">Nucleotide-binding</keyword>
<dbReference type="CDD" id="cd03215">
    <property type="entry name" value="ABC_Carb_Monos_II"/>
    <property type="match status" value="1"/>
</dbReference>
<organism evidence="6 7">
    <name type="scientific">Saccharopolyspora cebuensis</name>
    <dbReference type="NCBI Taxonomy" id="418759"/>
    <lineage>
        <taxon>Bacteria</taxon>
        <taxon>Bacillati</taxon>
        <taxon>Actinomycetota</taxon>
        <taxon>Actinomycetes</taxon>
        <taxon>Pseudonocardiales</taxon>
        <taxon>Pseudonocardiaceae</taxon>
        <taxon>Saccharopolyspora</taxon>
    </lineage>
</organism>